<proteinExistence type="predicted"/>
<keyword evidence="2" id="KW-1185">Reference proteome</keyword>
<comment type="caution">
    <text evidence="1">The sequence shown here is derived from an EMBL/GenBank/DDBJ whole genome shotgun (WGS) entry which is preliminary data.</text>
</comment>
<dbReference type="EMBL" id="SGWQ01000011">
    <property type="protein sequence ID" value="RZS32639.1"/>
    <property type="molecule type" value="Genomic_DNA"/>
</dbReference>
<sequence length="86" mass="10010">MRSAPLKWKTLDRTTFQTTWHDGRTWTLKATPEGKYPWALFTDENSKHPGAAIEIGNREMTAARHNAESWLDQASLLPSDHQYRVW</sequence>
<dbReference type="Proteomes" id="UP000294257">
    <property type="component" value="Unassembled WGS sequence"/>
</dbReference>
<organism evidence="1 2">
    <name type="scientific">Herbihabitans rhizosphaerae</name>
    <dbReference type="NCBI Taxonomy" id="1872711"/>
    <lineage>
        <taxon>Bacteria</taxon>
        <taxon>Bacillati</taxon>
        <taxon>Actinomycetota</taxon>
        <taxon>Actinomycetes</taxon>
        <taxon>Pseudonocardiales</taxon>
        <taxon>Pseudonocardiaceae</taxon>
        <taxon>Herbihabitans</taxon>
    </lineage>
</organism>
<gene>
    <name evidence="1" type="ORF">EV193_11115</name>
</gene>
<name>A0A4V2ERP2_9PSEU</name>
<evidence type="ECO:0000313" key="2">
    <source>
        <dbReference type="Proteomes" id="UP000294257"/>
    </source>
</evidence>
<protein>
    <submittedName>
        <fullName evidence="1">Uncharacterized protein</fullName>
    </submittedName>
</protein>
<evidence type="ECO:0000313" key="1">
    <source>
        <dbReference type="EMBL" id="RZS32639.1"/>
    </source>
</evidence>
<accession>A0A4V2ERP2</accession>
<reference evidence="1 2" key="1">
    <citation type="submission" date="2019-02" db="EMBL/GenBank/DDBJ databases">
        <title>Genomic Encyclopedia of Type Strains, Phase IV (KMG-IV): sequencing the most valuable type-strain genomes for metagenomic binning, comparative biology and taxonomic classification.</title>
        <authorList>
            <person name="Goeker M."/>
        </authorList>
    </citation>
    <scope>NUCLEOTIDE SEQUENCE [LARGE SCALE GENOMIC DNA]</scope>
    <source>
        <strain evidence="1 2">DSM 101727</strain>
    </source>
</reference>
<dbReference type="AlphaFoldDB" id="A0A4V2ERP2"/>